<dbReference type="KEGG" id="bmet:BMMGA3_10485"/>
<dbReference type="RefSeq" id="WP_004435159.1">
    <property type="nucleotide sequence ID" value="NZ_ADWW01000002.1"/>
</dbReference>
<dbReference type="OrthoDB" id="9967952at2"/>
<dbReference type="HOGENOM" id="CLU_2491380_0_0_9"/>
<protein>
    <submittedName>
        <fullName evidence="1">Uncharacterized protein</fullName>
    </submittedName>
</protein>
<name>I3E9S5_BACMM</name>
<proteinExistence type="predicted"/>
<evidence type="ECO:0000313" key="2">
    <source>
        <dbReference type="Proteomes" id="UP000027602"/>
    </source>
</evidence>
<dbReference type="EMBL" id="CP007739">
    <property type="protein sequence ID" value="AIE60493.1"/>
    <property type="molecule type" value="Genomic_DNA"/>
</dbReference>
<dbReference type="STRING" id="796606.BMMGA3_10485"/>
<accession>I3E9S5</accession>
<dbReference type="Proteomes" id="UP000027602">
    <property type="component" value="Chromosome"/>
</dbReference>
<keyword evidence="2" id="KW-1185">Reference proteome</keyword>
<sequence length="86" mass="10035">MIVKFVDKGNSTTIINKEYKDIIGLLEIIKRKGVINIFIDREGEKRVNGRIYDYEYSLLLDESGEFRETLLVMLDSQNNNLTNSYI</sequence>
<organism evidence="1 2">
    <name type="scientific">Bacillus methanolicus (strain MGA3 / ATCC 53907)</name>
    <dbReference type="NCBI Taxonomy" id="796606"/>
    <lineage>
        <taxon>Bacteria</taxon>
        <taxon>Bacillati</taxon>
        <taxon>Bacillota</taxon>
        <taxon>Bacilli</taxon>
        <taxon>Bacillales</taxon>
        <taxon>Bacillaceae</taxon>
        <taxon>Bacillus</taxon>
    </lineage>
</organism>
<evidence type="ECO:0000313" key="1">
    <source>
        <dbReference type="EMBL" id="AIE60493.1"/>
    </source>
</evidence>
<dbReference type="AlphaFoldDB" id="I3E9S5"/>
<gene>
    <name evidence="1" type="ORF">BMMGA3_10485</name>
</gene>
<reference evidence="1 2" key="1">
    <citation type="journal article" date="2015" name="BMC Genomics">
        <title>Transcriptome analysis of thermophilic methylotrophic Bacillus methanolicus MGA3 using RNA-sequencing provides detailed insights into its previously uncharted transcriptional landscape.</title>
        <authorList>
            <person name="Irla M."/>
            <person name="Neshat A."/>
            <person name="Brautaset T."/>
            <person name="Ruckert C."/>
            <person name="Kalinowski J."/>
            <person name="Wendisch V.F."/>
        </authorList>
    </citation>
    <scope>NUCLEOTIDE SEQUENCE [LARGE SCALE GENOMIC DNA]</scope>
    <source>
        <strain evidence="2">MGA3 / ATCC 53907</strain>
    </source>
</reference>